<name>A0ABT8M8E5_9EURY</name>
<dbReference type="SUPFAM" id="SSF52402">
    <property type="entry name" value="Adenine nucleotide alpha hydrolases-like"/>
    <property type="match status" value="1"/>
</dbReference>
<sequence>MGYYSSLLQRKFKDVVGKRYETVLREYGEFLLTKEEMVVPEIESVLLPLDAFATGIPDELVDVLSAYNATVSLTYIVDAQVYSLLTKTLDRDTTEEFRRKKEEHGRQLLDAISRRLENSGMTVRTRLFIGQKGDDVVQMAEEYDMIALSKRYGGGETETSSISPLALRICQRLSIPAVIY</sequence>
<comment type="caution">
    <text evidence="1">The sequence shown here is derived from an EMBL/GenBank/DDBJ whole genome shotgun (WGS) entry which is preliminary data.</text>
</comment>
<accession>A0ABT8M8E5</accession>
<gene>
    <name evidence="1" type="ORF">FGU65_04715</name>
</gene>
<protein>
    <submittedName>
        <fullName evidence="1">Universal stress protein</fullName>
    </submittedName>
</protein>
<dbReference type="Gene3D" id="3.40.50.12370">
    <property type="match status" value="1"/>
</dbReference>
<dbReference type="Proteomes" id="UP001168338">
    <property type="component" value="Unassembled WGS sequence"/>
</dbReference>
<proteinExistence type="predicted"/>
<organism evidence="1 2">
    <name type="scientific">Methanoculleus frigidifontis</name>
    <dbReference type="NCBI Taxonomy" id="2584085"/>
    <lineage>
        <taxon>Archaea</taxon>
        <taxon>Methanobacteriati</taxon>
        <taxon>Methanobacteriota</taxon>
        <taxon>Stenosarchaea group</taxon>
        <taxon>Methanomicrobia</taxon>
        <taxon>Methanomicrobiales</taxon>
        <taxon>Methanomicrobiaceae</taxon>
        <taxon>Methanoculleus</taxon>
    </lineage>
</organism>
<keyword evidence="2" id="KW-1185">Reference proteome</keyword>
<evidence type="ECO:0000313" key="2">
    <source>
        <dbReference type="Proteomes" id="UP001168338"/>
    </source>
</evidence>
<dbReference type="RefSeq" id="WP_301663300.1">
    <property type="nucleotide sequence ID" value="NZ_VCYH01000003.1"/>
</dbReference>
<reference evidence="1" key="1">
    <citation type="submission" date="2019-05" db="EMBL/GenBank/DDBJ databases">
        <title>Methanoculleus sp. FWC-SCC1, a methanogenic archaeon isolated from deep marine cold seep.</title>
        <authorList>
            <person name="Chen Y.-W."/>
            <person name="Chen S.-C."/>
            <person name="Teng N.-H."/>
            <person name="Lai M.-C."/>
        </authorList>
    </citation>
    <scope>NUCLEOTIDE SEQUENCE</scope>
    <source>
        <strain evidence="1">FWC-SCC1</strain>
    </source>
</reference>
<dbReference type="EMBL" id="VCYH01000003">
    <property type="protein sequence ID" value="MDN7024197.1"/>
    <property type="molecule type" value="Genomic_DNA"/>
</dbReference>
<evidence type="ECO:0000313" key="1">
    <source>
        <dbReference type="EMBL" id="MDN7024197.1"/>
    </source>
</evidence>